<organism evidence="9 10">
    <name type="scientific">Pisolithus tinctorius Marx 270</name>
    <dbReference type="NCBI Taxonomy" id="870435"/>
    <lineage>
        <taxon>Eukaryota</taxon>
        <taxon>Fungi</taxon>
        <taxon>Dikarya</taxon>
        <taxon>Basidiomycota</taxon>
        <taxon>Agaricomycotina</taxon>
        <taxon>Agaricomycetes</taxon>
        <taxon>Agaricomycetidae</taxon>
        <taxon>Boletales</taxon>
        <taxon>Sclerodermatineae</taxon>
        <taxon>Pisolithaceae</taxon>
        <taxon>Pisolithus</taxon>
    </lineage>
</organism>
<keyword evidence="2" id="KW-0813">Transport</keyword>
<name>A0A0C3JIR0_PISTI</name>
<feature type="compositionally biased region" description="Low complexity" evidence="8">
    <location>
        <begin position="187"/>
        <end position="198"/>
    </location>
</feature>
<feature type="compositionally biased region" description="Low complexity" evidence="8">
    <location>
        <begin position="35"/>
        <end position="61"/>
    </location>
</feature>
<reference evidence="9 10" key="1">
    <citation type="submission" date="2014-04" db="EMBL/GenBank/DDBJ databases">
        <authorList>
            <consortium name="DOE Joint Genome Institute"/>
            <person name="Kuo A."/>
            <person name="Kohler A."/>
            <person name="Costa M.D."/>
            <person name="Nagy L.G."/>
            <person name="Floudas D."/>
            <person name="Copeland A."/>
            <person name="Barry K.W."/>
            <person name="Cichocki N."/>
            <person name="Veneault-Fourrey C."/>
            <person name="LaButti K."/>
            <person name="Lindquist E.A."/>
            <person name="Lipzen A."/>
            <person name="Lundell T."/>
            <person name="Morin E."/>
            <person name="Murat C."/>
            <person name="Sun H."/>
            <person name="Tunlid A."/>
            <person name="Henrissat B."/>
            <person name="Grigoriev I.V."/>
            <person name="Hibbett D.S."/>
            <person name="Martin F."/>
            <person name="Nordberg H.P."/>
            <person name="Cantor M.N."/>
            <person name="Hua S.X."/>
        </authorList>
    </citation>
    <scope>NUCLEOTIDE SEQUENCE [LARGE SCALE GENOMIC DNA]</scope>
    <source>
        <strain evidence="9 10">Marx 270</strain>
    </source>
</reference>
<feature type="compositionally biased region" description="Polar residues" evidence="8">
    <location>
        <begin position="205"/>
        <end position="221"/>
    </location>
</feature>
<comment type="subcellular location">
    <subcellularLocation>
        <location evidence="1">Nucleus</location>
        <location evidence="1">Nuclear pore complex</location>
    </subcellularLocation>
</comment>
<dbReference type="STRING" id="870435.A0A0C3JIR0"/>
<dbReference type="GO" id="GO:0051028">
    <property type="term" value="P:mRNA transport"/>
    <property type="evidence" value="ECO:0007669"/>
    <property type="project" value="UniProtKB-KW"/>
</dbReference>
<evidence type="ECO:0000256" key="2">
    <source>
        <dbReference type="ARBA" id="ARBA00022448"/>
    </source>
</evidence>
<evidence type="ECO:0000313" key="10">
    <source>
        <dbReference type="Proteomes" id="UP000054217"/>
    </source>
</evidence>
<evidence type="ECO:0000256" key="5">
    <source>
        <dbReference type="ARBA" id="ARBA00023010"/>
    </source>
</evidence>
<evidence type="ECO:0000256" key="6">
    <source>
        <dbReference type="ARBA" id="ARBA00023132"/>
    </source>
</evidence>
<feature type="compositionally biased region" description="Low complexity" evidence="8">
    <location>
        <begin position="1"/>
        <end position="20"/>
    </location>
</feature>
<dbReference type="Gene3D" id="6.10.140.1350">
    <property type="match status" value="1"/>
</dbReference>
<sequence>MSFGGSAFGASTTAAPGSTSIFGQSTASKPAGSLFGSTQPTTSTFTGFGQPQQQQQQTQQPAQGISLFGGGQQQQQPTTSMFGQPANTQAAPGTSLFGGTTQSQTTPGTSLFGGTTQQPQPQGTGTSLFGGMTPQPQSTTGTSLFGGAQQQQQQQQQPQGTTGTSLFGTTQQQQSQPTAGTSLFGNTAQPSAPTQPTTGLFGGQQPAQQGTGLFGNTLQPQPTLPALGTGSTTTGPSLFGVQQSMSISPVQPTGQVLFSRSTKFNDLPEDIKKRFEALDAHIHGRIQISNDLKQRKLGQEPTKGQELIREVHKELLSVTSMIQADAQFIRDLKAKTEQAVQDTVAAIRIVDGFKSPQQHTVYLKNYASFPLEFFTRMSKEMQERLQWCKNTIEQIERKLSSTVTQQQNTPQAIASALQAQHAVFVSLAAKTATVDAELQKLKALYTQLWRARTGSVRDPFNDLDRGNGSDFGMESLQLRDFGK</sequence>
<keyword evidence="4" id="KW-0653">Protein transport</keyword>
<feature type="compositionally biased region" description="Low complexity" evidence="8">
    <location>
        <begin position="149"/>
        <end position="159"/>
    </location>
</feature>
<dbReference type="InterPro" id="IPR025574">
    <property type="entry name" value="Nucleoporin_FG_rpt"/>
</dbReference>
<dbReference type="AlphaFoldDB" id="A0A0C3JIR0"/>
<dbReference type="GO" id="GO:0008139">
    <property type="term" value="F:nuclear localization sequence binding"/>
    <property type="evidence" value="ECO:0007669"/>
    <property type="project" value="InterPro"/>
</dbReference>
<keyword evidence="7" id="KW-0539">Nucleus</keyword>
<dbReference type="Proteomes" id="UP000054217">
    <property type="component" value="Unassembled WGS sequence"/>
</dbReference>
<evidence type="ECO:0000256" key="3">
    <source>
        <dbReference type="ARBA" id="ARBA00022816"/>
    </source>
</evidence>
<feature type="compositionally biased region" description="Low complexity" evidence="8">
    <location>
        <begin position="224"/>
        <end position="238"/>
    </location>
</feature>
<keyword evidence="10" id="KW-1185">Reference proteome</keyword>
<dbReference type="OrthoDB" id="2538017at2759"/>
<dbReference type="GO" id="GO:0017056">
    <property type="term" value="F:structural constituent of nuclear pore"/>
    <property type="evidence" value="ECO:0007669"/>
    <property type="project" value="InterPro"/>
</dbReference>
<feature type="region of interest" description="Disordered" evidence="8">
    <location>
        <begin position="1"/>
        <end position="240"/>
    </location>
</feature>
<keyword evidence="5" id="KW-0811">Translocation</keyword>
<evidence type="ECO:0000256" key="7">
    <source>
        <dbReference type="ARBA" id="ARBA00023242"/>
    </source>
</evidence>
<feature type="compositionally biased region" description="Polar residues" evidence="8">
    <location>
        <begin position="77"/>
        <end position="92"/>
    </location>
</feature>
<keyword evidence="3" id="KW-0509">mRNA transport</keyword>
<evidence type="ECO:0000256" key="4">
    <source>
        <dbReference type="ARBA" id="ARBA00022927"/>
    </source>
</evidence>
<evidence type="ECO:0000313" key="9">
    <source>
        <dbReference type="EMBL" id="KIO08998.1"/>
    </source>
</evidence>
<dbReference type="GO" id="GO:0005643">
    <property type="term" value="C:nuclear pore"/>
    <property type="evidence" value="ECO:0007669"/>
    <property type="project" value="UniProtKB-SubCell"/>
</dbReference>
<feature type="compositionally biased region" description="Polar residues" evidence="8">
    <location>
        <begin position="160"/>
        <end position="186"/>
    </location>
</feature>
<accession>A0A0C3JIR0</accession>
<feature type="compositionally biased region" description="Polar residues" evidence="8">
    <location>
        <begin position="134"/>
        <end position="143"/>
    </location>
</feature>
<evidence type="ECO:0008006" key="11">
    <source>
        <dbReference type="Google" id="ProtNLM"/>
    </source>
</evidence>
<evidence type="ECO:0000256" key="1">
    <source>
        <dbReference type="ARBA" id="ARBA00004567"/>
    </source>
</evidence>
<dbReference type="InterPro" id="IPR024882">
    <property type="entry name" value="NUP58/p45/49"/>
</dbReference>
<dbReference type="PANTHER" id="PTHR13437">
    <property type="entry name" value="NUCLEOPORIN P58/P45 NUCLEOPORIN-LIKE PROTEIN 1"/>
    <property type="match status" value="1"/>
</dbReference>
<protein>
    <recommendedName>
        <fullName evidence="11">Nucleoporin Nup54 alpha-helical domain-containing protein</fullName>
    </recommendedName>
</protein>
<dbReference type="Pfam" id="PF13634">
    <property type="entry name" value="Nucleoporin_FG"/>
    <property type="match status" value="2"/>
</dbReference>
<dbReference type="GO" id="GO:0015031">
    <property type="term" value="P:protein transport"/>
    <property type="evidence" value="ECO:0007669"/>
    <property type="project" value="UniProtKB-KW"/>
</dbReference>
<dbReference type="InParanoid" id="A0A0C3JIR0"/>
<dbReference type="HOGENOM" id="CLU_045719_0_0_1"/>
<evidence type="ECO:0000256" key="8">
    <source>
        <dbReference type="SAM" id="MobiDB-lite"/>
    </source>
</evidence>
<gene>
    <name evidence="9" type="ORF">M404DRAFT_303622</name>
</gene>
<dbReference type="EMBL" id="KN831955">
    <property type="protein sequence ID" value="KIO08998.1"/>
    <property type="molecule type" value="Genomic_DNA"/>
</dbReference>
<reference evidence="10" key="2">
    <citation type="submission" date="2015-01" db="EMBL/GenBank/DDBJ databases">
        <title>Evolutionary Origins and Diversification of the Mycorrhizal Mutualists.</title>
        <authorList>
            <consortium name="DOE Joint Genome Institute"/>
            <consortium name="Mycorrhizal Genomics Consortium"/>
            <person name="Kohler A."/>
            <person name="Kuo A."/>
            <person name="Nagy L.G."/>
            <person name="Floudas D."/>
            <person name="Copeland A."/>
            <person name="Barry K.W."/>
            <person name="Cichocki N."/>
            <person name="Veneault-Fourrey C."/>
            <person name="LaButti K."/>
            <person name="Lindquist E.A."/>
            <person name="Lipzen A."/>
            <person name="Lundell T."/>
            <person name="Morin E."/>
            <person name="Murat C."/>
            <person name="Riley R."/>
            <person name="Ohm R."/>
            <person name="Sun H."/>
            <person name="Tunlid A."/>
            <person name="Henrissat B."/>
            <person name="Grigoriev I.V."/>
            <person name="Hibbett D.S."/>
            <person name="Martin F."/>
        </authorList>
    </citation>
    <scope>NUCLEOTIDE SEQUENCE [LARGE SCALE GENOMIC DNA]</scope>
    <source>
        <strain evidence="10">Marx 270</strain>
    </source>
</reference>
<dbReference type="PANTHER" id="PTHR13437:SF2">
    <property type="entry name" value="NUCLEOPORIN P58_P45"/>
    <property type="match status" value="1"/>
</dbReference>
<feature type="compositionally biased region" description="Low complexity" evidence="8">
    <location>
        <begin position="98"/>
        <end position="126"/>
    </location>
</feature>
<proteinExistence type="predicted"/>
<keyword evidence="6" id="KW-0906">Nuclear pore complex</keyword>